<name>A0A6P1CWC8_9NOCA</name>
<feature type="compositionally biased region" description="Low complexity" evidence="1">
    <location>
        <begin position="35"/>
        <end position="49"/>
    </location>
</feature>
<evidence type="ECO:0000256" key="1">
    <source>
        <dbReference type="SAM" id="MobiDB-lite"/>
    </source>
</evidence>
<sequence>MPADPPQPTPPVQPDNPTPDDPAVQETPAQPPAPAQQGAGTNQQAGPAGVADPDSGDQGAPSADLPARARADEAGERHWGERPFSDVVDFLREVALRNQVDPLVLSDRERAYVARLAELLGLGERLTRHPDPLGALAELAELADVHGFLDAVLDPEAGPLRPMRYPEDFTHPSPDQPGLWFPPEGAGQAPDRASTPLNESAARSGNVLMPQVNPIADVAAELARRYGLGADALDPARLADTVTAEQYRNLVRAAVVEALADAVARLDAVTDPDDVAAATAERDRWAAHLDVDLTDLTDRPDHTIDRLRTEILRRITDIDDLADAVLASRLEDTGARRYVITVDGDRVPVRLVDDGNGGWRVEAPERLRPVTERPQASEPKAIEKKKSWLRKVWDALRNGYGGASPKYPSGSGVDGAGQSVLGHEYLPIDLTTSKPAATPGGSPIEELTTKFNPTRILKEGVTMWKSRELIPFLRHLTGRLPTQTGDVAPILTPDGEEYAPWIDEADPKLLREIQADLELAGLDGGAPPARPELPPGEQQPPATGELDNEPTLPNWARDLADNLRMRAADAAELRRIAARLGLRLTDMDAQTMRRAVADARYGYMRRAGAIEGLYAAARRYNAENDAVPYADATSFFDEDPLGRSLIDRARARGERADMLRWEGVNNGGEPGLEWGPEIPQERDKGNSLHFQDALRREQLRDERGVWAQLVGVPIDALSPSARLDETIAALRAEMPARADLIGDFAALVEDFLAADPADRVVEVPGEPPRVIVVNARGEHEAAIAAALARDPDLAGRVDRGEVELEFHSAFLDRDGMVHIVALDTPEIRHFRGEIDGRPVAVTMVREPNGTWHVVPDPVPAPEARAAEPSVRSEDPPAAGDRPEADRSAETLRAERNALANRLGIADPDSLTPRQWADALAQLWQDNVLRATQVEGLLDATRSADAIDHYNALDKVLGHLANRLQIDRATLSPELVAQIIADPATPDSRRLQQLEDLAEYAESLRKLDKAAVNAAVLRLAQRLGVTPEELYGASFTPDMRHLVPDPDTLGPEGMRSAINAMVFSLADQPAVVDALTDFVRALGEVDPFTTDLQRDPSADPRVGGDELPVHDPSALGFLLDILGDTGLFAPLGDGPAPEVSTRRPSRDYLRILGVDITDASDDAWDEAYTKFRDGRMDLHERLSPAELAQVQAALRDEIRQRAADIRDLAGLVNDAHNATPGPHPAPRAGPGHARP</sequence>
<dbReference type="EMBL" id="JAAGVB010000110">
    <property type="protein sequence ID" value="NEW36810.1"/>
    <property type="molecule type" value="Genomic_DNA"/>
</dbReference>
<proteinExistence type="predicted"/>
<feature type="region of interest" description="Disordered" evidence="1">
    <location>
        <begin position="167"/>
        <end position="198"/>
    </location>
</feature>
<comment type="caution">
    <text evidence="2">The sequence shown here is derived from an EMBL/GenBank/DDBJ whole genome shotgun (WGS) entry which is preliminary data.</text>
</comment>
<feature type="compositionally biased region" description="Pro residues" evidence="1">
    <location>
        <begin position="528"/>
        <end position="538"/>
    </location>
</feature>
<accession>A0A6P1CWC8</accession>
<gene>
    <name evidence="2" type="ORF">GV791_30270</name>
</gene>
<evidence type="ECO:0000313" key="3">
    <source>
        <dbReference type="Proteomes" id="UP000471166"/>
    </source>
</evidence>
<dbReference type="Proteomes" id="UP000471166">
    <property type="component" value="Unassembled WGS sequence"/>
</dbReference>
<feature type="compositionally biased region" description="Basic and acidic residues" evidence="1">
    <location>
        <begin position="67"/>
        <end position="78"/>
    </location>
</feature>
<feature type="region of interest" description="Disordered" evidence="1">
    <location>
        <begin position="1"/>
        <end position="78"/>
    </location>
</feature>
<feature type="non-terminal residue" evidence="2">
    <location>
        <position position="1234"/>
    </location>
</feature>
<evidence type="ECO:0000313" key="2">
    <source>
        <dbReference type="EMBL" id="NEW36810.1"/>
    </source>
</evidence>
<feature type="region of interest" description="Disordered" evidence="1">
    <location>
        <begin position="521"/>
        <end position="553"/>
    </location>
</feature>
<organism evidence="2 3">
    <name type="scientific">Nocardia cyriacigeorgica</name>
    <dbReference type="NCBI Taxonomy" id="135487"/>
    <lineage>
        <taxon>Bacteria</taxon>
        <taxon>Bacillati</taxon>
        <taxon>Actinomycetota</taxon>
        <taxon>Actinomycetes</taxon>
        <taxon>Mycobacteriales</taxon>
        <taxon>Nocardiaceae</taxon>
        <taxon>Nocardia</taxon>
    </lineage>
</organism>
<dbReference type="AlphaFoldDB" id="A0A6P1CWC8"/>
<feature type="compositionally biased region" description="Pro residues" evidence="1">
    <location>
        <begin position="1"/>
        <end position="20"/>
    </location>
</feature>
<feature type="region of interest" description="Disordered" evidence="1">
    <location>
        <begin position="1212"/>
        <end position="1234"/>
    </location>
</feature>
<feature type="compositionally biased region" description="Basic and acidic residues" evidence="1">
    <location>
        <begin position="870"/>
        <end position="887"/>
    </location>
</feature>
<reference evidence="2 3" key="1">
    <citation type="submission" date="2020-01" db="EMBL/GenBank/DDBJ databases">
        <title>Genetics and antimicrobial susceptibilities of Nocardia species isolated from the soil; a comparison with species isolated from humans.</title>
        <authorList>
            <person name="Carrasco G."/>
            <person name="Monzon S."/>
            <person name="Sansegundo M."/>
            <person name="Garcia E."/>
            <person name="Garrido N."/>
            <person name="Medina M.J."/>
            <person name="Villalon P."/>
            <person name="Ramirez-Arocha A.C."/>
            <person name="Jimenez P."/>
            <person name="Cuesta I."/>
            <person name="Valdezate S."/>
        </authorList>
    </citation>
    <scope>NUCLEOTIDE SEQUENCE [LARGE SCALE GENOMIC DNA]</scope>
    <source>
        <strain evidence="2 3">CNM20110626</strain>
    </source>
</reference>
<feature type="region of interest" description="Disordered" evidence="1">
    <location>
        <begin position="853"/>
        <end position="887"/>
    </location>
</feature>
<protein>
    <submittedName>
        <fullName evidence="2">Uncharacterized protein</fullName>
    </submittedName>
</protein>